<feature type="region of interest" description="Disordered" evidence="1">
    <location>
        <begin position="35"/>
        <end position="79"/>
    </location>
</feature>
<dbReference type="PANTHER" id="PTHR28630">
    <property type="match status" value="1"/>
</dbReference>
<dbReference type="OMA" id="SCAREEP"/>
<feature type="compositionally biased region" description="Low complexity" evidence="1">
    <location>
        <begin position="166"/>
        <end position="191"/>
    </location>
</feature>
<feature type="region of interest" description="Disordered" evidence="1">
    <location>
        <begin position="109"/>
        <end position="220"/>
    </location>
</feature>
<evidence type="ECO:0000256" key="1">
    <source>
        <dbReference type="SAM" id="MobiDB-lite"/>
    </source>
</evidence>
<evidence type="ECO:0000313" key="3">
    <source>
        <dbReference type="Proteomes" id="UP000007431"/>
    </source>
</evidence>
<feature type="region of interest" description="Disordered" evidence="1">
    <location>
        <begin position="1"/>
        <end position="23"/>
    </location>
</feature>
<organism evidence="3">
    <name type="scientific">Schizophyllum commune (strain H4-8 / FGSC 9210)</name>
    <name type="common">Split gill fungus</name>
    <dbReference type="NCBI Taxonomy" id="578458"/>
    <lineage>
        <taxon>Eukaryota</taxon>
        <taxon>Fungi</taxon>
        <taxon>Dikarya</taxon>
        <taxon>Basidiomycota</taxon>
        <taxon>Agaricomycotina</taxon>
        <taxon>Agaricomycetes</taxon>
        <taxon>Agaricomycetidae</taxon>
        <taxon>Agaricales</taxon>
        <taxon>Schizophyllaceae</taxon>
        <taxon>Schizophyllum</taxon>
    </lineage>
</organism>
<feature type="compositionally biased region" description="Low complexity" evidence="1">
    <location>
        <begin position="330"/>
        <end position="339"/>
    </location>
</feature>
<dbReference type="OrthoDB" id="40334at2759"/>
<protein>
    <submittedName>
        <fullName evidence="2">Uncharacterized protein</fullName>
    </submittedName>
</protein>
<feature type="compositionally biased region" description="Polar residues" evidence="1">
    <location>
        <begin position="140"/>
        <end position="156"/>
    </location>
</feature>
<dbReference type="InterPro" id="IPR032801">
    <property type="entry name" value="PXL2A/B/C"/>
</dbReference>
<dbReference type="HOGENOM" id="CLU_402332_0_0_1"/>
<name>D8Q429_SCHCM</name>
<gene>
    <name evidence="2" type="ORF">SCHCODRAFT_257079</name>
</gene>
<feature type="compositionally biased region" description="Polar residues" evidence="1">
    <location>
        <begin position="672"/>
        <end position="684"/>
    </location>
</feature>
<dbReference type="EMBL" id="GL377306">
    <property type="protein sequence ID" value="EFI96726.1"/>
    <property type="molecule type" value="Genomic_DNA"/>
</dbReference>
<dbReference type="AlphaFoldDB" id="D8Q429"/>
<feature type="compositionally biased region" description="Basic and acidic residues" evidence="1">
    <location>
        <begin position="650"/>
        <end position="660"/>
    </location>
</feature>
<dbReference type="Pfam" id="PF13911">
    <property type="entry name" value="AhpC-TSA_2"/>
    <property type="match status" value="1"/>
</dbReference>
<keyword evidence="3" id="KW-1185">Reference proteome</keyword>
<dbReference type="InParanoid" id="D8Q429"/>
<feature type="region of interest" description="Disordered" evidence="1">
    <location>
        <begin position="287"/>
        <end position="379"/>
    </location>
</feature>
<dbReference type="GeneID" id="9596146"/>
<proteinExistence type="predicted"/>
<feature type="region of interest" description="Disordered" evidence="1">
    <location>
        <begin position="604"/>
        <end position="627"/>
    </location>
</feature>
<evidence type="ECO:0000313" key="2">
    <source>
        <dbReference type="EMBL" id="EFI96726.1"/>
    </source>
</evidence>
<feature type="region of interest" description="Disordered" evidence="1">
    <location>
        <begin position="643"/>
        <end position="684"/>
    </location>
</feature>
<dbReference type="Proteomes" id="UP000007431">
    <property type="component" value="Unassembled WGS sequence"/>
</dbReference>
<dbReference type="RefSeq" id="XP_003031629.1">
    <property type="nucleotide sequence ID" value="XM_003031583.1"/>
</dbReference>
<dbReference type="PANTHER" id="PTHR28630:SF3">
    <property type="entry name" value="PEROXIREDOXIN-LIKE 2C"/>
    <property type="match status" value="1"/>
</dbReference>
<feature type="compositionally biased region" description="Basic and acidic residues" evidence="1">
    <location>
        <begin position="340"/>
        <end position="353"/>
    </location>
</feature>
<dbReference type="KEGG" id="scm:SCHCO_01126263"/>
<sequence length="684" mass="73503">MASAAVTPPMTSTPGVHRIKRKPVPSIDVSALLDLTPLSDSPTPTPRRQKRASLPVPVPRDVWSISPPSDDNVGLGMSLRGTNASSPIVAFELQPSPPPECMMSFRTEPDVSACSRPTSPPHYRKRSNTFGLDAPASPLPSITSHLTAKGSPSPSGSAWHLFTPPSGVSRQSSSSSASSGSSHHYSASTPSANLHPVDEDGTESDVSLRTPPRVPDAQSNRTKFSRLFFLSKRRPESISHSTSADSMRHARLRKSSISLPVSVELPPGATRNLIPIAEVKQRAVSTPLVLGTPTPQRSAEGPITPISEDGTSMFGSTESQSTPPSSVHTRSNSSASSSDKAGRSGDKTPRVAQDEDTIDTPRATRDDSQRTASGSDVAIDPNLLQPELLDRLSSLPLHSSSGNCVALGAILNGSTSPDRPRTTIVLFLRHFWCPLDQEYVSKVRASLERLDDTPLIDKPEHDVDLVLVNTGAHSLIAKYMRVLGFPEGHVYGAGRRVSVRVHMYTDEARFVYSTLGMREATETRVDDVPRARKDRKTGFVGFVLRALRGTSSSAKSGEINQLGGQFVFDVTMEGSLRCKYAHRMENTRDHSPFADLLKAAGVDSAADSRDQSDARPGSRARSLSFDGAPKKEAVVQHAVTFGATSGAAANDHKPSPDTIRERKKRYRHSVSWGGNLSSAVGTFD</sequence>
<reference evidence="2 3" key="1">
    <citation type="journal article" date="2010" name="Nat. Biotechnol.">
        <title>Genome sequence of the model mushroom Schizophyllum commune.</title>
        <authorList>
            <person name="Ohm R.A."/>
            <person name="de Jong J.F."/>
            <person name="Lugones L.G."/>
            <person name="Aerts A."/>
            <person name="Kothe E."/>
            <person name="Stajich J.E."/>
            <person name="de Vries R.P."/>
            <person name="Record E."/>
            <person name="Levasseur A."/>
            <person name="Baker S.E."/>
            <person name="Bartholomew K.A."/>
            <person name="Coutinho P.M."/>
            <person name="Erdmann S."/>
            <person name="Fowler T.J."/>
            <person name="Gathman A.C."/>
            <person name="Lombard V."/>
            <person name="Henrissat B."/>
            <person name="Knabe N."/>
            <person name="Kuees U."/>
            <person name="Lilly W.W."/>
            <person name="Lindquist E."/>
            <person name="Lucas S."/>
            <person name="Magnuson J.K."/>
            <person name="Piumi F."/>
            <person name="Raudaskoski M."/>
            <person name="Salamov A."/>
            <person name="Schmutz J."/>
            <person name="Schwarze F.W.M.R."/>
            <person name="vanKuyk P.A."/>
            <person name="Horton J.S."/>
            <person name="Grigoriev I.V."/>
            <person name="Woesten H.A.B."/>
        </authorList>
    </citation>
    <scope>NUCLEOTIDE SEQUENCE [LARGE SCALE GENOMIC DNA]</scope>
    <source>
        <strain evidence="3">H4-8 / FGSC 9210</strain>
    </source>
</reference>
<feature type="compositionally biased region" description="Polar residues" evidence="1">
    <location>
        <begin position="309"/>
        <end position="329"/>
    </location>
</feature>
<accession>D8Q429</accession>
<dbReference type="VEuPathDB" id="FungiDB:SCHCODRAFT_01126263"/>